<dbReference type="VEuPathDB" id="TrichDB:TVAG_385050"/>
<keyword evidence="3" id="KW-1185">Reference proteome</keyword>
<accession>A2G0R0</accession>
<protein>
    <submittedName>
        <fullName evidence="2">Uncharacterized protein</fullName>
    </submittedName>
</protein>
<dbReference type="InParanoid" id="A2G0R0"/>
<evidence type="ECO:0000256" key="1">
    <source>
        <dbReference type="SAM" id="MobiDB-lite"/>
    </source>
</evidence>
<sequence length="81" mass="8866">MQDMQSAAPLSPPTTLVPQAPEPEQVASEISSGDEAIPMGEQSNSRLNLQLARRTGRISTPIELDLSKRIAAQRVLIRNMR</sequence>
<gene>
    <name evidence="2" type="ORF">TVAG_385050</name>
</gene>
<dbReference type="VEuPathDB" id="TrichDB:TVAGG3_0118310"/>
<dbReference type="RefSeq" id="XP_001302184.1">
    <property type="nucleotide sequence ID" value="XM_001302183.1"/>
</dbReference>
<evidence type="ECO:0000313" key="2">
    <source>
        <dbReference type="EMBL" id="EAX89254.1"/>
    </source>
</evidence>
<reference evidence="2" key="1">
    <citation type="submission" date="2006-10" db="EMBL/GenBank/DDBJ databases">
        <authorList>
            <person name="Amadeo P."/>
            <person name="Zhao Q."/>
            <person name="Wortman J."/>
            <person name="Fraser-Liggett C."/>
            <person name="Carlton J."/>
        </authorList>
    </citation>
    <scope>NUCLEOTIDE SEQUENCE</scope>
    <source>
        <strain evidence="2">G3</strain>
    </source>
</reference>
<evidence type="ECO:0000313" key="3">
    <source>
        <dbReference type="Proteomes" id="UP000001542"/>
    </source>
</evidence>
<dbReference type="EMBL" id="DS114218">
    <property type="protein sequence ID" value="EAX89254.1"/>
    <property type="molecule type" value="Genomic_DNA"/>
</dbReference>
<dbReference type="AlphaFoldDB" id="A2G0R0"/>
<dbReference type="SMR" id="A2G0R0"/>
<dbReference type="Proteomes" id="UP000001542">
    <property type="component" value="Unassembled WGS sequence"/>
</dbReference>
<dbReference type="KEGG" id="tva:4746923"/>
<proteinExistence type="predicted"/>
<organism evidence="2 3">
    <name type="scientific">Trichomonas vaginalis (strain ATCC PRA-98 / G3)</name>
    <dbReference type="NCBI Taxonomy" id="412133"/>
    <lineage>
        <taxon>Eukaryota</taxon>
        <taxon>Metamonada</taxon>
        <taxon>Parabasalia</taxon>
        <taxon>Trichomonadida</taxon>
        <taxon>Trichomonadidae</taxon>
        <taxon>Trichomonas</taxon>
    </lineage>
</organism>
<feature type="region of interest" description="Disordered" evidence="1">
    <location>
        <begin position="1"/>
        <end position="44"/>
    </location>
</feature>
<reference evidence="2" key="2">
    <citation type="journal article" date="2007" name="Science">
        <title>Draft genome sequence of the sexually transmitted pathogen Trichomonas vaginalis.</title>
        <authorList>
            <person name="Carlton J.M."/>
            <person name="Hirt R.P."/>
            <person name="Silva J.C."/>
            <person name="Delcher A.L."/>
            <person name="Schatz M."/>
            <person name="Zhao Q."/>
            <person name="Wortman J.R."/>
            <person name="Bidwell S.L."/>
            <person name="Alsmark U.C.M."/>
            <person name="Besteiro S."/>
            <person name="Sicheritz-Ponten T."/>
            <person name="Noel C.J."/>
            <person name="Dacks J.B."/>
            <person name="Foster P.G."/>
            <person name="Simillion C."/>
            <person name="Van de Peer Y."/>
            <person name="Miranda-Saavedra D."/>
            <person name="Barton G.J."/>
            <person name="Westrop G.D."/>
            <person name="Mueller S."/>
            <person name="Dessi D."/>
            <person name="Fiori P.L."/>
            <person name="Ren Q."/>
            <person name="Paulsen I."/>
            <person name="Zhang H."/>
            <person name="Bastida-Corcuera F.D."/>
            <person name="Simoes-Barbosa A."/>
            <person name="Brown M.T."/>
            <person name="Hayes R.D."/>
            <person name="Mukherjee M."/>
            <person name="Okumura C.Y."/>
            <person name="Schneider R."/>
            <person name="Smith A.J."/>
            <person name="Vanacova S."/>
            <person name="Villalvazo M."/>
            <person name="Haas B.J."/>
            <person name="Pertea M."/>
            <person name="Feldblyum T.V."/>
            <person name="Utterback T.R."/>
            <person name="Shu C.L."/>
            <person name="Osoegawa K."/>
            <person name="de Jong P.J."/>
            <person name="Hrdy I."/>
            <person name="Horvathova L."/>
            <person name="Zubacova Z."/>
            <person name="Dolezal P."/>
            <person name="Malik S.B."/>
            <person name="Logsdon J.M. Jr."/>
            <person name="Henze K."/>
            <person name="Gupta A."/>
            <person name="Wang C.C."/>
            <person name="Dunne R.L."/>
            <person name="Upcroft J.A."/>
            <person name="Upcroft P."/>
            <person name="White O."/>
            <person name="Salzberg S.L."/>
            <person name="Tang P."/>
            <person name="Chiu C.-H."/>
            <person name="Lee Y.-S."/>
            <person name="Embley T.M."/>
            <person name="Coombs G.H."/>
            <person name="Mottram J.C."/>
            <person name="Tachezy J."/>
            <person name="Fraser-Liggett C.M."/>
            <person name="Johnson P.J."/>
        </authorList>
    </citation>
    <scope>NUCLEOTIDE SEQUENCE [LARGE SCALE GENOMIC DNA]</scope>
    <source>
        <strain evidence="2">G3</strain>
    </source>
</reference>
<name>A2G0R0_TRIV3</name>